<dbReference type="PANTHER" id="PTHR22945">
    <property type="entry name" value="SERPENTINE RECEPTOR, CLASS D DELTA"/>
    <property type="match status" value="1"/>
</dbReference>
<evidence type="ECO:0000256" key="5">
    <source>
        <dbReference type="ARBA" id="ARBA00023136"/>
    </source>
</evidence>
<gene>
    <name evidence="7" type="ORF">L5515_006866</name>
</gene>
<feature type="transmembrane region" description="Helical" evidence="6">
    <location>
        <begin position="65"/>
        <end position="83"/>
    </location>
</feature>
<evidence type="ECO:0000256" key="1">
    <source>
        <dbReference type="ARBA" id="ARBA00004141"/>
    </source>
</evidence>
<accession>A0AAE9JJB4</accession>
<dbReference type="EMBL" id="CP092624">
    <property type="protein sequence ID" value="UMM33347.1"/>
    <property type="molecule type" value="Genomic_DNA"/>
</dbReference>
<evidence type="ECO:0000256" key="4">
    <source>
        <dbReference type="ARBA" id="ARBA00022989"/>
    </source>
</evidence>
<dbReference type="PANTHER" id="PTHR22945:SF97">
    <property type="entry name" value="SERPENTINE RECEPTOR, CLASS D (DELTA)"/>
    <property type="match status" value="1"/>
</dbReference>
<evidence type="ECO:0000313" key="7">
    <source>
        <dbReference type="EMBL" id="UMM33347.1"/>
    </source>
</evidence>
<feature type="transmembrane region" description="Helical" evidence="6">
    <location>
        <begin position="239"/>
        <end position="262"/>
    </location>
</feature>
<keyword evidence="8" id="KW-1185">Reference proteome</keyword>
<dbReference type="AlphaFoldDB" id="A0AAE9JJB4"/>
<organism evidence="7 8">
    <name type="scientific">Caenorhabditis briggsae</name>
    <dbReference type="NCBI Taxonomy" id="6238"/>
    <lineage>
        <taxon>Eukaryota</taxon>
        <taxon>Metazoa</taxon>
        <taxon>Ecdysozoa</taxon>
        <taxon>Nematoda</taxon>
        <taxon>Chromadorea</taxon>
        <taxon>Rhabditida</taxon>
        <taxon>Rhabditina</taxon>
        <taxon>Rhabditomorpha</taxon>
        <taxon>Rhabditoidea</taxon>
        <taxon>Rhabditidae</taxon>
        <taxon>Peloderinae</taxon>
        <taxon>Caenorhabditis</taxon>
    </lineage>
</organism>
<keyword evidence="5 6" id="KW-0472">Membrane</keyword>
<feature type="transmembrane region" description="Helical" evidence="6">
    <location>
        <begin position="162"/>
        <end position="183"/>
    </location>
</feature>
<dbReference type="SUPFAM" id="SSF81321">
    <property type="entry name" value="Family A G protein-coupled receptor-like"/>
    <property type="match status" value="1"/>
</dbReference>
<evidence type="ECO:0000256" key="6">
    <source>
        <dbReference type="SAM" id="Phobius"/>
    </source>
</evidence>
<feature type="transmembrane region" description="Helical" evidence="6">
    <location>
        <begin position="298"/>
        <end position="321"/>
    </location>
</feature>
<name>A0AAE9JJB4_CAEBR</name>
<dbReference type="Pfam" id="PF10317">
    <property type="entry name" value="7TM_GPCR_Srd"/>
    <property type="match status" value="1"/>
</dbReference>
<dbReference type="InterPro" id="IPR050920">
    <property type="entry name" value="Nematode_rcpt-like_delta"/>
</dbReference>
<comment type="subcellular location">
    <subcellularLocation>
        <location evidence="1">Membrane</location>
        <topology evidence="1">Multi-pass membrane protein</topology>
    </subcellularLocation>
</comment>
<proteinExistence type="inferred from homology"/>
<feature type="transmembrane region" description="Helical" evidence="6">
    <location>
        <begin position="18"/>
        <end position="39"/>
    </location>
</feature>
<dbReference type="GO" id="GO:0016020">
    <property type="term" value="C:membrane"/>
    <property type="evidence" value="ECO:0007669"/>
    <property type="project" value="UniProtKB-SubCell"/>
</dbReference>
<comment type="similarity">
    <text evidence="2">Belongs to the nematode receptor-like protein srd family.</text>
</comment>
<feature type="transmembrane region" description="Helical" evidence="6">
    <location>
        <begin position="104"/>
        <end position="124"/>
    </location>
</feature>
<protein>
    <submittedName>
        <fullName evidence="7">Uncharacterized protein</fullName>
    </submittedName>
</protein>
<evidence type="ECO:0000256" key="3">
    <source>
        <dbReference type="ARBA" id="ARBA00022692"/>
    </source>
</evidence>
<evidence type="ECO:0000256" key="2">
    <source>
        <dbReference type="ARBA" id="ARBA00009166"/>
    </source>
</evidence>
<feature type="transmembrane region" description="Helical" evidence="6">
    <location>
        <begin position="342"/>
        <end position="369"/>
    </location>
</feature>
<keyword evidence="3 6" id="KW-0812">Transmembrane</keyword>
<dbReference type="Pfam" id="PF10327">
    <property type="entry name" value="7TM_GPCR_Sri"/>
    <property type="match status" value="1"/>
</dbReference>
<sequence>MYILIYHRTSRILTTLRYFLYPSTTANFILATLTFATQVRNVNNKESMALLCDGFCKFIGPELCFHFYVFLLNMITVSGLINLHTLCYRTMVLKYLNSKKSDRATLHFSWHYFIPLTTLILSYIPPQNHVNVFMETQLLHPQYHFSIYKNFGGFANSHHFCMVFNTFALALTTFYVPIIGIYWRHVALKILRSNISSMTSNPSRIMFETLIKATATAGGILNIHTLYYRLISIKFIQKLSLRVLIFGLWYIFPLVIIIFSYIPPIDLDAVYWETLKIHVDYDFSNYKVFGGFANSHNIFMTLVTLILVILATIAPLLGFYWRNETLKILDLNRNALSVHSVMQFRALIHGLGLQIMIPLICYVPVGFFYGYNKYSGEQIQISQYTLCFMITLPAFFDPILQIYFIVPYRRAVKRMISQMIGNYREPESDVRVNTITLWHNRRKSSQPVQPIHNI</sequence>
<evidence type="ECO:0000313" key="8">
    <source>
        <dbReference type="Proteomes" id="UP000829354"/>
    </source>
</evidence>
<dbReference type="Proteomes" id="UP000829354">
    <property type="component" value="Chromosome V"/>
</dbReference>
<dbReference type="InterPro" id="IPR019421">
    <property type="entry name" value="7TM_GPCR_serpentine_rcpt_Srd"/>
</dbReference>
<dbReference type="InterPro" id="IPR019429">
    <property type="entry name" value="7TM_GPCR_serpentine_rcpt_Sri"/>
</dbReference>
<keyword evidence="4 6" id="KW-1133">Transmembrane helix</keyword>
<reference evidence="7 8" key="1">
    <citation type="submission" date="2022-04" db="EMBL/GenBank/DDBJ databases">
        <title>Chromosome-level reference genomes for two strains of Caenorhabditis briggsae: an improved platform for comparative genomics.</title>
        <authorList>
            <person name="Stevens L."/>
            <person name="Andersen E."/>
        </authorList>
    </citation>
    <scope>NUCLEOTIDE SEQUENCE [LARGE SCALE GENOMIC DNA]</scope>
    <source>
        <strain evidence="7">VX34</strain>
        <tissue evidence="7">Whole-organism</tissue>
    </source>
</reference>
<feature type="transmembrane region" description="Helical" evidence="6">
    <location>
        <begin position="381"/>
        <end position="406"/>
    </location>
</feature>